<dbReference type="VEuPathDB" id="VectorBase:RPRC005379"/>
<dbReference type="HOGENOM" id="CLU_1456187_0_0_1"/>
<sequence>MDRVGAWRTDEVNLGVDSRKSEAQVRGTVVLPKGIGKDIKVAKRKWGKNKLRDKSATSRWVWFRIHGKAGLYRGKGGVKTIGLEKPKVCVVGKEYQNTSYLKEKAFLWALSTIVLHTIFSQCQIFDLPEIKFRYLKEKKGMVGINGLFSTEYGGQDSLKREDTVLRQIKQLHNHGYQFDLEAFNRQ</sequence>
<dbReference type="EMBL" id="ACPB03008132">
    <property type="status" value="NOT_ANNOTATED_CDS"/>
    <property type="molecule type" value="Genomic_DNA"/>
</dbReference>
<proteinExistence type="predicted"/>
<keyword evidence="2" id="KW-1185">Reference proteome</keyword>
<reference evidence="1" key="1">
    <citation type="submission" date="2015-05" db="UniProtKB">
        <authorList>
            <consortium name="EnsemblMetazoa"/>
        </authorList>
    </citation>
    <scope>IDENTIFICATION</scope>
</reference>
<dbReference type="InterPro" id="IPR023674">
    <property type="entry name" value="Ribosomal_uL1-like"/>
</dbReference>
<dbReference type="Proteomes" id="UP000015103">
    <property type="component" value="Unassembled WGS sequence"/>
</dbReference>
<dbReference type="InParanoid" id="T1HMV5"/>
<dbReference type="STRING" id="13249.T1HMV5"/>
<evidence type="ECO:0000313" key="1">
    <source>
        <dbReference type="EnsemblMetazoa" id="RPRC005379-PA"/>
    </source>
</evidence>
<dbReference type="AlphaFoldDB" id="T1HMV5"/>
<dbReference type="EnsemblMetazoa" id="RPRC005379-RA">
    <property type="protein sequence ID" value="RPRC005379-PA"/>
    <property type="gene ID" value="RPRC005379"/>
</dbReference>
<dbReference type="SUPFAM" id="SSF56808">
    <property type="entry name" value="Ribosomal protein L1"/>
    <property type="match status" value="1"/>
</dbReference>
<dbReference type="Gene3D" id="3.30.190.20">
    <property type="match status" value="1"/>
</dbReference>
<accession>T1HMV5</accession>
<name>T1HMV5_RHOPR</name>
<evidence type="ECO:0000313" key="2">
    <source>
        <dbReference type="Proteomes" id="UP000015103"/>
    </source>
</evidence>
<organism evidence="1 2">
    <name type="scientific">Rhodnius prolixus</name>
    <name type="common">Triatomid bug</name>
    <dbReference type="NCBI Taxonomy" id="13249"/>
    <lineage>
        <taxon>Eukaryota</taxon>
        <taxon>Metazoa</taxon>
        <taxon>Ecdysozoa</taxon>
        <taxon>Arthropoda</taxon>
        <taxon>Hexapoda</taxon>
        <taxon>Insecta</taxon>
        <taxon>Pterygota</taxon>
        <taxon>Neoptera</taxon>
        <taxon>Paraneoptera</taxon>
        <taxon>Hemiptera</taxon>
        <taxon>Heteroptera</taxon>
        <taxon>Panheteroptera</taxon>
        <taxon>Cimicomorpha</taxon>
        <taxon>Reduviidae</taxon>
        <taxon>Triatominae</taxon>
        <taxon>Rhodnius</taxon>
    </lineage>
</organism>
<protein>
    <submittedName>
        <fullName evidence="1">Uncharacterized protein</fullName>
    </submittedName>
</protein>